<dbReference type="STRING" id="33097.A0A150GF14"/>
<dbReference type="GO" id="GO:0008810">
    <property type="term" value="F:cellulase activity"/>
    <property type="evidence" value="ECO:0007669"/>
    <property type="project" value="UniProtKB-EC"/>
</dbReference>
<keyword evidence="8" id="KW-0624">Polysaccharide degradation</keyword>
<keyword evidence="6" id="KW-0119">Carbohydrate metabolism</keyword>
<keyword evidence="7" id="KW-0326">Glycosidase</keyword>
<organism evidence="11 12">
    <name type="scientific">Gonium pectorale</name>
    <name type="common">Green alga</name>
    <dbReference type="NCBI Taxonomy" id="33097"/>
    <lineage>
        <taxon>Eukaryota</taxon>
        <taxon>Viridiplantae</taxon>
        <taxon>Chlorophyta</taxon>
        <taxon>core chlorophytes</taxon>
        <taxon>Chlorophyceae</taxon>
        <taxon>CS clade</taxon>
        <taxon>Chlamydomonadales</taxon>
        <taxon>Volvocaceae</taxon>
        <taxon>Gonium</taxon>
    </lineage>
</organism>
<dbReference type="Gene3D" id="1.50.10.10">
    <property type="match status" value="1"/>
</dbReference>
<keyword evidence="4" id="KW-0378">Hydrolase</keyword>
<comment type="similarity">
    <text evidence="2">Belongs to the glycosyl hydrolase 9 (cellulase E) family.</text>
</comment>
<keyword evidence="5" id="KW-0136">Cellulose degradation</keyword>
<evidence type="ECO:0000313" key="11">
    <source>
        <dbReference type="EMBL" id="KXZ47930.1"/>
    </source>
</evidence>
<sequence length="248" mass="27009">MHTAARLLMRWRLAASALLVALLVAPAWQLGANADVPKFGETLPLAIKFFEAQMSGEVPAWSYATQTHEWAEHGAWRSNSHLQDGQPSYELKGGWYAGHIKNTQTIAASASVLAFAGLTWETTFKGEGLYLELLRNVDWAAQYIEKCSVTGNKFVAQVGDHFTEEAYWGGPERAPYSLVKYSSGWRPVYTIDLEAKCDGADVLSEAVAALAGAGLLHLKASSPDTARGNALIEKAKQLWAVTKDINAV</sequence>
<dbReference type="InterPro" id="IPR012341">
    <property type="entry name" value="6hp_glycosidase-like_sf"/>
</dbReference>
<dbReference type="AlphaFoldDB" id="A0A150GF14"/>
<protein>
    <recommendedName>
        <fullName evidence="3">cellulase</fullName>
        <ecNumber evidence="3">3.2.1.4</ecNumber>
    </recommendedName>
</protein>
<comment type="caution">
    <text evidence="11">The sequence shown here is derived from an EMBL/GenBank/DDBJ whole genome shotgun (WGS) entry which is preliminary data.</text>
</comment>
<evidence type="ECO:0000256" key="6">
    <source>
        <dbReference type="ARBA" id="ARBA00023277"/>
    </source>
</evidence>
<dbReference type="GO" id="GO:0030245">
    <property type="term" value="P:cellulose catabolic process"/>
    <property type="evidence" value="ECO:0007669"/>
    <property type="project" value="UniProtKB-KW"/>
</dbReference>
<comment type="catalytic activity">
    <reaction evidence="1">
        <text>Endohydrolysis of (1-&gt;4)-beta-D-glucosidic linkages in cellulose, lichenin and cereal beta-D-glucans.</text>
        <dbReference type="EC" id="3.2.1.4"/>
    </reaction>
</comment>
<name>A0A150GF14_GONPE</name>
<proteinExistence type="inferred from homology"/>
<evidence type="ECO:0000256" key="3">
    <source>
        <dbReference type="ARBA" id="ARBA00012601"/>
    </source>
</evidence>
<evidence type="ECO:0000256" key="9">
    <source>
        <dbReference type="SAM" id="SignalP"/>
    </source>
</evidence>
<evidence type="ECO:0000259" key="10">
    <source>
        <dbReference type="Pfam" id="PF00759"/>
    </source>
</evidence>
<keyword evidence="12" id="KW-1185">Reference proteome</keyword>
<evidence type="ECO:0000256" key="5">
    <source>
        <dbReference type="ARBA" id="ARBA00023001"/>
    </source>
</evidence>
<evidence type="ECO:0000313" key="12">
    <source>
        <dbReference type="Proteomes" id="UP000075714"/>
    </source>
</evidence>
<reference evidence="12" key="1">
    <citation type="journal article" date="2016" name="Nat. Commun.">
        <title>The Gonium pectorale genome demonstrates co-option of cell cycle regulation during the evolution of multicellularity.</title>
        <authorList>
            <person name="Hanschen E.R."/>
            <person name="Marriage T.N."/>
            <person name="Ferris P.J."/>
            <person name="Hamaji T."/>
            <person name="Toyoda A."/>
            <person name="Fujiyama A."/>
            <person name="Neme R."/>
            <person name="Noguchi H."/>
            <person name="Minakuchi Y."/>
            <person name="Suzuki M."/>
            <person name="Kawai-Toyooka H."/>
            <person name="Smith D.R."/>
            <person name="Sparks H."/>
            <person name="Anderson J."/>
            <person name="Bakaric R."/>
            <person name="Luria V."/>
            <person name="Karger A."/>
            <person name="Kirschner M.W."/>
            <person name="Durand P.M."/>
            <person name="Michod R.E."/>
            <person name="Nozaki H."/>
            <person name="Olson B.J."/>
        </authorList>
    </citation>
    <scope>NUCLEOTIDE SEQUENCE [LARGE SCALE GENOMIC DNA]</scope>
    <source>
        <strain evidence="12">NIES-2863</strain>
    </source>
</reference>
<dbReference type="InterPro" id="IPR001701">
    <property type="entry name" value="Glyco_hydro_9"/>
</dbReference>
<accession>A0A150GF14</accession>
<dbReference type="PANTHER" id="PTHR22298">
    <property type="entry name" value="ENDO-1,4-BETA-GLUCANASE"/>
    <property type="match status" value="1"/>
</dbReference>
<dbReference type="EMBL" id="LSYV01000032">
    <property type="protein sequence ID" value="KXZ47930.1"/>
    <property type="molecule type" value="Genomic_DNA"/>
</dbReference>
<evidence type="ECO:0000256" key="8">
    <source>
        <dbReference type="ARBA" id="ARBA00023326"/>
    </source>
</evidence>
<feature type="signal peptide" evidence="9">
    <location>
        <begin position="1"/>
        <end position="29"/>
    </location>
</feature>
<dbReference type="Pfam" id="PF00759">
    <property type="entry name" value="Glyco_hydro_9"/>
    <property type="match status" value="1"/>
</dbReference>
<evidence type="ECO:0000256" key="1">
    <source>
        <dbReference type="ARBA" id="ARBA00000966"/>
    </source>
</evidence>
<dbReference type="InterPro" id="IPR008928">
    <property type="entry name" value="6-hairpin_glycosidase_sf"/>
</dbReference>
<dbReference type="OrthoDB" id="2015928at2759"/>
<keyword evidence="9" id="KW-0732">Signal</keyword>
<gene>
    <name evidence="11" type="ORF">GPECTOR_31g292</name>
</gene>
<evidence type="ECO:0000256" key="4">
    <source>
        <dbReference type="ARBA" id="ARBA00022801"/>
    </source>
</evidence>
<evidence type="ECO:0000256" key="7">
    <source>
        <dbReference type="ARBA" id="ARBA00023295"/>
    </source>
</evidence>
<feature type="chain" id="PRO_5007562012" description="cellulase" evidence="9">
    <location>
        <begin position="30"/>
        <end position="248"/>
    </location>
</feature>
<evidence type="ECO:0000256" key="2">
    <source>
        <dbReference type="ARBA" id="ARBA00007072"/>
    </source>
</evidence>
<feature type="domain" description="Glycoside hydrolase family 9" evidence="10">
    <location>
        <begin position="40"/>
        <end position="243"/>
    </location>
</feature>
<dbReference type="EC" id="3.2.1.4" evidence="3"/>
<dbReference type="Proteomes" id="UP000075714">
    <property type="component" value="Unassembled WGS sequence"/>
</dbReference>
<dbReference type="SUPFAM" id="SSF48208">
    <property type="entry name" value="Six-hairpin glycosidases"/>
    <property type="match status" value="1"/>
</dbReference>